<name>A0AAV1D6P5_OLDCO</name>
<proteinExistence type="predicted"/>
<keyword evidence="1" id="KW-0812">Transmembrane</keyword>
<keyword evidence="1" id="KW-0472">Membrane</keyword>
<sequence>MILVLKWLSLSRSGSSDRFKLGNFMAHQSHHRLRNAGVAARLILILLGCLFLVAYVVGPALFGGSGPQIKSAVVVSCPKCSCHCLSEEMELPPDIFNGSYSDCHTGDPEMNEEMTKDITTMLSEEISLQKNVTRDSLEHTQELILESRRSTLHYQNEGAKCLIMVGTCEDAREVAEAALAEERKLTLLWEERARNFGWTDS</sequence>
<accession>A0AAV1D6P5</accession>
<protein>
    <submittedName>
        <fullName evidence="2">OLC1v1000559C1</fullName>
    </submittedName>
</protein>
<feature type="transmembrane region" description="Helical" evidence="1">
    <location>
        <begin position="39"/>
        <end position="62"/>
    </location>
</feature>
<keyword evidence="1" id="KW-1133">Transmembrane helix</keyword>
<dbReference type="Proteomes" id="UP001161247">
    <property type="component" value="Chromosome 4"/>
</dbReference>
<organism evidence="2 3">
    <name type="scientific">Oldenlandia corymbosa var. corymbosa</name>
    <dbReference type="NCBI Taxonomy" id="529605"/>
    <lineage>
        <taxon>Eukaryota</taxon>
        <taxon>Viridiplantae</taxon>
        <taxon>Streptophyta</taxon>
        <taxon>Embryophyta</taxon>
        <taxon>Tracheophyta</taxon>
        <taxon>Spermatophyta</taxon>
        <taxon>Magnoliopsida</taxon>
        <taxon>eudicotyledons</taxon>
        <taxon>Gunneridae</taxon>
        <taxon>Pentapetalae</taxon>
        <taxon>asterids</taxon>
        <taxon>lamiids</taxon>
        <taxon>Gentianales</taxon>
        <taxon>Rubiaceae</taxon>
        <taxon>Rubioideae</taxon>
        <taxon>Spermacoceae</taxon>
        <taxon>Hedyotis-Oldenlandia complex</taxon>
        <taxon>Oldenlandia</taxon>
    </lineage>
</organism>
<dbReference type="Pfam" id="PF06364">
    <property type="entry name" value="DUF1068"/>
    <property type="match status" value="1"/>
</dbReference>
<gene>
    <name evidence="2" type="ORF">OLC1_LOCUS11676</name>
</gene>
<evidence type="ECO:0000313" key="3">
    <source>
        <dbReference type="Proteomes" id="UP001161247"/>
    </source>
</evidence>
<dbReference type="AlphaFoldDB" id="A0AAV1D6P5"/>
<evidence type="ECO:0000256" key="1">
    <source>
        <dbReference type="SAM" id="Phobius"/>
    </source>
</evidence>
<dbReference type="EMBL" id="OX459121">
    <property type="protein sequence ID" value="CAI9102312.1"/>
    <property type="molecule type" value="Genomic_DNA"/>
</dbReference>
<dbReference type="PANTHER" id="PTHR32254">
    <property type="entry name" value="EXPRESSED PROTEIN"/>
    <property type="match status" value="1"/>
</dbReference>
<evidence type="ECO:0000313" key="2">
    <source>
        <dbReference type="EMBL" id="CAI9102312.1"/>
    </source>
</evidence>
<keyword evidence="3" id="KW-1185">Reference proteome</keyword>
<dbReference type="PANTHER" id="PTHR32254:SF6">
    <property type="entry name" value="DUF1068 DOMAIN-CONTAINING PROTEIN"/>
    <property type="match status" value="1"/>
</dbReference>
<dbReference type="InterPro" id="IPR010471">
    <property type="entry name" value="DUF1068"/>
</dbReference>
<reference evidence="2" key="1">
    <citation type="submission" date="2023-03" db="EMBL/GenBank/DDBJ databases">
        <authorList>
            <person name="Julca I."/>
        </authorList>
    </citation>
    <scope>NUCLEOTIDE SEQUENCE</scope>
</reference>